<dbReference type="Proteomes" id="UP001179858">
    <property type="component" value="Chromosome"/>
</dbReference>
<organism evidence="1 3">
    <name type="scientific">Latilactobacillus sakei</name>
    <name type="common">Lactobacillus sakei</name>
    <dbReference type="NCBI Taxonomy" id="1599"/>
    <lineage>
        <taxon>Bacteria</taxon>
        <taxon>Bacillati</taxon>
        <taxon>Bacillota</taxon>
        <taxon>Bacilli</taxon>
        <taxon>Lactobacillales</taxon>
        <taxon>Lactobacillaceae</taxon>
        <taxon>Latilactobacillus</taxon>
    </lineage>
</organism>
<evidence type="ECO:0000313" key="2">
    <source>
        <dbReference type="EMBL" id="WGI19194.1"/>
    </source>
</evidence>
<proteinExistence type="predicted"/>
<name>A0A094YYD9_LATSK</name>
<accession>A0A094YYD9</accession>
<dbReference type="RefSeq" id="WP_016264333.1">
    <property type="nucleotide sequence ID" value="NZ_BJLN01000011.1"/>
</dbReference>
<dbReference type="AlphaFoldDB" id="A0A094YYD9"/>
<evidence type="ECO:0000313" key="1">
    <source>
        <dbReference type="EMBL" id="SPE21526.1"/>
    </source>
</evidence>
<dbReference type="GeneID" id="57132853"/>
<protein>
    <submittedName>
        <fullName evidence="1">Uncharacterized protein</fullName>
    </submittedName>
</protein>
<evidence type="ECO:0000313" key="3">
    <source>
        <dbReference type="Proteomes" id="UP000239650"/>
    </source>
</evidence>
<dbReference type="Proteomes" id="UP000239650">
    <property type="component" value="Unassembled WGS sequence"/>
</dbReference>
<dbReference type="EMBL" id="CP122959">
    <property type="protein sequence ID" value="WGI19194.1"/>
    <property type="molecule type" value="Genomic_DNA"/>
</dbReference>
<dbReference type="EMBL" id="OKRC01000006">
    <property type="protein sequence ID" value="SPE21526.1"/>
    <property type="molecule type" value="Genomic_DNA"/>
</dbReference>
<gene>
    <name evidence="1" type="ORF">LAS9267_01410</name>
    <name evidence="2" type="ORF">QBD03_00160</name>
</gene>
<reference evidence="1 3" key="1">
    <citation type="submission" date="2018-02" db="EMBL/GenBank/DDBJ databases">
        <authorList>
            <person name="Rodrigo-Torres L."/>
            <person name="Arahal R. D."/>
            <person name="Lucena T."/>
        </authorList>
    </citation>
    <scope>NUCLEOTIDE SEQUENCE [LARGE SCALE GENOMIC DNA]</scope>
    <source>
        <strain evidence="1 3">CECT 9267</strain>
    </source>
</reference>
<sequence length="121" mass="13905">MKLYQALTQVTLNAQMVDDLAGFQIKPILEKPLNFDPTDLYHYIDTTLKAGSRHDENNLLFVTDAIFITENFNFKGTVFEAYAQSFEERVTLAHKIVADLNRHVSVNIDLAKHEFQLVFVD</sequence>
<reference evidence="2" key="2">
    <citation type="submission" date="2023-04" db="EMBL/GenBank/DDBJ databases">
        <title>Novel strain of Lactilactobacillus sakei and use thereof.</title>
        <authorList>
            <person name="Kim S.Y."/>
        </authorList>
    </citation>
    <scope>NUCLEOTIDE SEQUENCE</scope>
    <source>
        <strain evidence="2">HUP1</strain>
    </source>
</reference>